<accession>A0A8J5GQE8</accession>
<dbReference type="Proteomes" id="UP000734854">
    <property type="component" value="Unassembled WGS sequence"/>
</dbReference>
<feature type="compositionally biased region" description="Basic and acidic residues" evidence="1">
    <location>
        <begin position="90"/>
        <end position="117"/>
    </location>
</feature>
<proteinExistence type="predicted"/>
<comment type="caution">
    <text evidence="2">The sequence shown here is derived from an EMBL/GenBank/DDBJ whole genome shotgun (WGS) entry which is preliminary data.</text>
</comment>
<keyword evidence="3" id="KW-1185">Reference proteome</keyword>
<name>A0A8J5GQE8_ZINOF</name>
<organism evidence="2 3">
    <name type="scientific">Zingiber officinale</name>
    <name type="common">Ginger</name>
    <name type="synonym">Amomum zingiber</name>
    <dbReference type="NCBI Taxonomy" id="94328"/>
    <lineage>
        <taxon>Eukaryota</taxon>
        <taxon>Viridiplantae</taxon>
        <taxon>Streptophyta</taxon>
        <taxon>Embryophyta</taxon>
        <taxon>Tracheophyta</taxon>
        <taxon>Spermatophyta</taxon>
        <taxon>Magnoliopsida</taxon>
        <taxon>Liliopsida</taxon>
        <taxon>Zingiberales</taxon>
        <taxon>Zingiberaceae</taxon>
        <taxon>Zingiber</taxon>
    </lineage>
</organism>
<dbReference type="AlphaFoldDB" id="A0A8J5GQE8"/>
<evidence type="ECO:0000313" key="3">
    <source>
        <dbReference type="Proteomes" id="UP000734854"/>
    </source>
</evidence>
<evidence type="ECO:0000313" key="2">
    <source>
        <dbReference type="EMBL" id="KAG6512972.1"/>
    </source>
</evidence>
<reference evidence="2 3" key="1">
    <citation type="submission" date="2020-08" db="EMBL/GenBank/DDBJ databases">
        <title>Plant Genome Project.</title>
        <authorList>
            <person name="Zhang R.-G."/>
        </authorList>
    </citation>
    <scope>NUCLEOTIDE SEQUENCE [LARGE SCALE GENOMIC DNA]</scope>
    <source>
        <tissue evidence="2">Rhizome</tissue>
    </source>
</reference>
<gene>
    <name evidence="2" type="ORF">ZIOFF_031112</name>
</gene>
<dbReference type="EMBL" id="JACMSC010000008">
    <property type="protein sequence ID" value="KAG6512972.1"/>
    <property type="molecule type" value="Genomic_DNA"/>
</dbReference>
<sequence>MWVRCRFSRSVSVSNHFETAATGIAHGKDRLSKRNERRLGGKGLSIEAFADAKAGCSNHEHQPTTLDVKEVDQTESPPKQSKTKKKPFRSLKEEYEKKHADDEKARMEREGIIHAKN</sequence>
<feature type="region of interest" description="Disordered" evidence="1">
    <location>
        <begin position="55"/>
        <end position="117"/>
    </location>
</feature>
<evidence type="ECO:0000256" key="1">
    <source>
        <dbReference type="SAM" id="MobiDB-lite"/>
    </source>
</evidence>
<feature type="compositionally biased region" description="Basic and acidic residues" evidence="1">
    <location>
        <begin position="58"/>
        <end position="72"/>
    </location>
</feature>
<protein>
    <submittedName>
        <fullName evidence="2">Uncharacterized protein</fullName>
    </submittedName>
</protein>